<reference evidence="1" key="2">
    <citation type="submission" date="2020-09" db="EMBL/GenBank/DDBJ databases">
        <authorList>
            <person name="Sun Q."/>
            <person name="Zhou Y."/>
        </authorList>
    </citation>
    <scope>NUCLEOTIDE SEQUENCE</scope>
    <source>
        <strain evidence="1">CGMCC 1.12919</strain>
    </source>
</reference>
<protein>
    <submittedName>
        <fullName evidence="1">Uncharacterized protein</fullName>
    </submittedName>
</protein>
<keyword evidence="2" id="KW-1185">Reference proteome</keyword>
<evidence type="ECO:0000313" key="2">
    <source>
        <dbReference type="Proteomes" id="UP000637002"/>
    </source>
</evidence>
<proteinExistence type="predicted"/>
<dbReference type="AlphaFoldDB" id="A0A916UMG5"/>
<evidence type="ECO:0000313" key="1">
    <source>
        <dbReference type="EMBL" id="GGC77639.1"/>
    </source>
</evidence>
<sequence>MAEISKREVVAAIGPVDDLIVREALRTGASQIELRDALAFAEGPSNADADAYQALSGRMRRLVDLLSVAIHLRGTRAPGRA</sequence>
<comment type="caution">
    <text evidence="1">The sequence shown here is derived from an EMBL/GenBank/DDBJ whole genome shotgun (WGS) entry which is preliminary data.</text>
</comment>
<dbReference type="RefSeq" id="WP_188610930.1">
    <property type="nucleotide sequence ID" value="NZ_BMGG01000007.1"/>
</dbReference>
<accession>A0A916UMG5</accession>
<organism evidence="1 2">
    <name type="scientific">Chelatococcus reniformis</name>
    <dbReference type="NCBI Taxonomy" id="1494448"/>
    <lineage>
        <taxon>Bacteria</taxon>
        <taxon>Pseudomonadati</taxon>
        <taxon>Pseudomonadota</taxon>
        <taxon>Alphaproteobacteria</taxon>
        <taxon>Hyphomicrobiales</taxon>
        <taxon>Chelatococcaceae</taxon>
        <taxon>Chelatococcus</taxon>
    </lineage>
</organism>
<dbReference type="Proteomes" id="UP000637002">
    <property type="component" value="Unassembled WGS sequence"/>
</dbReference>
<gene>
    <name evidence="1" type="ORF">GCM10010994_39920</name>
</gene>
<reference evidence="1" key="1">
    <citation type="journal article" date="2014" name="Int. J. Syst. Evol. Microbiol.">
        <title>Complete genome sequence of Corynebacterium casei LMG S-19264T (=DSM 44701T), isolated from a smear-ripened cheese.</title>
        <authorList>
            <consortium name="US DOE Joint Genome Institute (JGI-PGF)"/>
            <person name="Walter F."/>
            <person name="Albersmeier A."/>
            <person name="Kalinowski J."/>
            <person name="Ruckert C."/>
        </authorList>
    </citation>
    <scope>NUCLEOTIDE SEQUENCE</scope>
    <source>
        <strain evidence="1">CGMCC 1.12919</strain>
    </source>
</reference>
<dbReference type="EMBL" id="BMGG01000007">
    <property type="protein sequence ID" value="GGC77639.1"/>
    <property type="molecule type" value="Genomic_DNA"/>
</dbReference>
<name>A0A916UMG5_9HYPH</name>